<reference evidence="2 3" key="1">
    <citation type="submission" date="2019-09" db="EMBL/GenBank/DDBJ databases">
        <title>Draft genome sequence of various Type strains from the CCUG.</title>
        <authorList>
            <person name="Pineiro-Iglesias B."/>
            <person name="Tunovic T."/>
            <person name="Unosson C."/>
            <person name="Inganas E."/>
            <person name="Ohlen M."/>
            <person name="Cardew S."/>
            <person name="Jensie-Markopoulos S."/>
            <person name="Salva-Serra F."/>
            <person name="Jaen-Luchoro D."/>
            <person name="Karlsson R."/>
            <person name="Svensson-Stadler L."/>
            <person name="Chun J."/>
            <person name="Moore E."/>
        </authorList>
    </citation>
    <scope>NUCLEOTIDE SEQUENCE [LARGE SCALE GENOMIC DNA]</scope>
    <source>
        <strain evidence="2 3">CCUG 32756T</strain>
    </source>
</reference>
<dbReference type="PANTHER" id="PTHR34203:SF15">
    <property type="entry name" value="SLL1173 PROTEIN"/>
    <property type="match status" value="1"/>
</dbReference>
<comment type="caution">
    <text evidence="2">The sequence shown here is derived from an EMBL/GenBank/DDBJ whole genome shotgun (WGS) entry which is preliminary data.</text>
</comment>
<dbReference type="InterPro" id="IPR006342">
    <property type="entry name" value="FkbM_mtfrase"/>
</dbReference>
<dbReference type="Proteomes" id="UP000323707">
    <property type="component" value="Unassembled WGS sequence"/>
</dbReference>
<gene>
    <name evidence="2" type="ORF">F4V45_03485</name>
</gene>
<organism evidence="2 3">
    <name type="scientific">Helicobacter canis</name>
    <dbReference type="NCBI Taxonomy" id="29419"/>
    <lineage>
        <taxon>Bacteria</taxon>
        <taxon>Pseudomonadati</taxon>
        <taxon>Campylobacterota</taxon>
        <taxon>Epsilonproteobacteria</taxon>
        <taxon>Campylobacterales</taxon>
        <taxon>Helicobacteraceae</taxon>
        <taxon>Helicobacter</taxon>
    </lineage>
</organism>
<dbReference type="AlphaFoldDB" id="A0A5M9QSN5"/>
<dbReference type="GO" id="GO:0032259">
    <property type="term" value="P:methylation"/>
    <property type="evidence" value="ECO:0007669"/>
    <property type="project" value="UniProtKB-KW"/>
</dbReference>
<feature type="domain" description="Methyltransferase FkbM" evidence="1">
    <location>
        <begin position="8"/>
        <end position="153"/>
    </location>
</feature>
<dbReference type="SUPFAM" id="SSF53335">
    <property type="entry name" value="S-adenosyl-L-methionine-dependent methyltransferases"/>
    <property type="match status" value="1"/>
</dbReference>
<sequence length="165" mass="18928">MSDIILRCGGVVHSFEPNPFLFKLLESKYANYTDVILHNAALSTQNGQMELHLDSLVSQGSYLAGSGDSRDWECGITHQVKTIDLCEYLQKLLQEVPRIYFLKIDIEGAEFEIMHKLLDLDLHEKIKYIACETHERYFSDGEQKISDLRAHIASKNAKNILLDWI</sequence>
<keyword evidence="2" id="KW-0808">Transferase</keyword>
<dbReference type="Pfam" id="PF05050">
    <property type="entry name" value="Methyltransf_21"/>
    <property type="match status" value="1"/>
</dbReference>
<dbReference type="InterPro" id="IPR029063">
    <property type="entry name" value="SAM-dependent_MTases_sf"/>
</dbReference>
<dbReference type="GO" id="GO:0008168">
    <property type="term" value="F:methyltransferase activity"/>
    <property type="evidence" value="ECO:0007669"/>
    <property type="project" value="UniProtKB-KW"/>
</dbReference>
<dbReference type="InterPro" id="IPR052514">
    <property type="entry name" value="SAM-dependent_MTase"/>
</dbReference>
<accession>A0A5M9QSN5</accession>
<evidence type="ECO:0000259" key="1">
    <source>
        <dbReference type="Pfam" id="PF05050"/>
    </source>
</evidence>
<evidence type="ECO:0000313" key="3">
    <source>
        <dbReference type="Proteomes" id="UP000323707"/>
    </source>
</evidence>
<dbReference type="NCBIfam" id="TIGR01444">
    <property type="entry name" value="fkbM_fam"/>
    <property type="match status" value="1"/>
</dbReference>
<evidence type="ECO:0000313" key="2">
    <source>
        <dbReference type="EMBL" id="KAA8710045.1"/>
    </source>
</evidence>
<keyword evidence="2" id="KW-0489">Methyltransferase</keyword>
<name>A0A5M9QSN5_9HELI</name>
<dbReference type="Gene3D" id="3.40.50.150">
    <property type="entry name" value="Vaccinia Virus protein VP39"/>
    <property type="match status" value="1"/>
</dbReference>
<protein>
    <submittedName>
        <fullName evidence="2">FkbM family methyltransferase</fullName>
    </submittedName>
</protein>
<proteinExistence type="predicted"/>
<dbReference type="EMBL" id="VXKE01000010">
    <property type="protein sequence ID" value="KAA8710045.1"/>
    <property type="molecule type" value="Genomic_DNA"/>
</dbReference>
<dbReference type="PANTHER" id="PTHR34203">
    <property type="entry name" value="METHYLTRANSFERASE, FKBM FAMILY PROTEIN"/>
    <property type="match status" value="1"/>
</dbReference>